<dbReference type="EMBL" id="JBFDAA010000023">
    <property type="protein sequence ID" value="KAL1110203.1"/>
    <property type="molecule type" value="Genomic_DNA"/>
</dbReference>
<reference evidence="1 2" key="1">
    <citation type="submission" date="2024-07" db="EMBL/GenBank/DDBJ databases">
        <title>Chromosome-level genome assembly of the water stick insect Ranatra chinensis (Heteroptera: Nepidae).</title>
        <authorList>
            <person name="Liu X."/>
        </authorList>
    </citation>
    <scope>NUCLEOTIDE SEQUENCE [LARGE SCALE GENOMIC DNA]</scope>
    <source>
        <strain evidence="1">Cailab_2021Rc</strain>
        <tissue evidence="1">Muscle</tissue>
    </source>
</reference>
<accession>A0ABD0Y811</accession>
<proteinExistence type="predicted"/>
<organism evidence="1 2">
    <name type="scientific">Ranatra chinensis</name>
    <dbReference type="NCBI Taxonomy" id="642074"/>
    <lineage>
        <taxon>Eukaryota</taxon>
        <taxon>Metazoa</taxon>
        <taxon>Ecdysozoa</taxon>
        <taxon>Arthropoda</taxon>
        <taxon>Hexapoda</taxon>
        <taxon>Insecta</taxon>
        <taxon>Pterygota</taxon>
        <taxon>Neoptera</taxon>
        <taxon>Paraneoptera</taxon>
        <taxon>Hemiptera</taxon>
        <taxon>Heteroptera</taxon>
        <taxon>Panheteroptera</taxon>
        <taxon>Nepomorpha</taxon>
        <taxon>Nepidae</taxon>
        <taxon>Ranatrinae</taxon>
        <taxon>Ranatra</taxon>
    </lineage>
</organism>
<evidence type="ECO:0000313" key="2">
    <source>
        <dbReference type="Proteomes" id="UP001558652"/>
    </source>
</evidence>
<protein>
    <submittedName>
        <fullName evidence="1">Uncharacterized protein</fullName>
    </submittedName>
</protein>
<dbReference type="Proteomes" id="UP001558652">
    <property type="component" value="Unassembled WGS sequence"/>
</dbReference>
<comment type="caution">
    <text evidence="1">The sequence shown here is derived from an EMBL/GenBank/DDBJ whole genome shotgun (WGS) entry which is preliminary data.</text>
</comment>
<gene>
    <name evidence="1" type="ORF">AAG570_008280</name>
</gene>
<keyword evidence="2" id="KW-1185">Reference proteome</keyword>
<sequence>MMFMTVCATYYLWAASPVPGQSTIGDQRRNCEGLLVFLGTVGLLGALVVDRRREFQNARVAALFKQFQGPTIGRISTPPEIAAGKEGPEAVARAVLAHNSSIHVTLHELRRTWKQPEQFPPLDVALRKARKTNQGDIETGRARVVHVNEMRVRGNGPLVNVEH</sequence>
<name>A0ABD0Y811_9HEMI</name>
<dbReference type="AlphaFoldDB" id="A0ABD0Y811"/>
<evidence type="ECO:0000313" key="1">
    <source>
        <dbReference type="EMBL" id="KAL1110203.1"/>
    </source>
</evidence>